<dbReference type="EMBL" id="KK198753">
    <property type="protein sequence ID" value="KCW89688.1"/>
    <property type="molecule type" value="Genomic_DNA"/>
</dbReference>
<dbReference type="InParanoid" id="A0A059DFZ3"/>
<dbReference type="STRING" id="71139.A0A059DFZ3"/>
<dbReference type="GO" id="GO:0070449">
    <property type="term" value="C:elongin complex"/>
    <property type="evidence" value="ECO:0007669"/>
    <property type="project" value="InterPro"/>
</dbReference>
<evidence type="ECO:0008006" key="2">
    <source>
        <dbReference type="Google" id="ProtNLM"/>
    </source>
</evidence>
<organism evidence="1">
    <name type="scientific">Eucalyptus grandis</name>
    <name type="common">Flooded gum</name>
    <dbReference type="NCBI Taxonomy" id="71139"/>
    <lineage>
        <taxon>Eukaryota</taxon>
        <taxon>Viridiplantae</taxon>
        <taxon>Streptophyta</taxon>
        <taxon>Embryophyta</taxon>
        <taxon>Tracheophyta</taxon>
        <taxon>Spermatophyta</taxon>
        <taxon>Magnoliopsida</taxon>
        <taxon>eudicotyledons</taxon>
        <taxon>Gunneridae</taxon>
        <taxon>Pentapetalae</taxon>
        <taxon>rosids</taxon>
        <taxon>malvids</taxon>
        <taxon>Myrtales</taxon>
        <taxon>Myrtaceae</taxon>
        <taxon>Myrtoideae</taxon>
        <taxon>Eucalypteae</taxon>
        <taxon>Eucalyptus</taxon>
    </lineage>
</organism>
<dbReference type="GO" id="GO:0006368">
    <property type="term" value="P:transcription elongation by RNA polymerase II"/>
    <property type="evidence" value="ECO:0007669"/>
    <property type="project" value="InterPro"/>
</dbReference>
<dbReference type="Pfam" id="PF06881">
    <property type="entry name" value="Elongin_A"/>
    <property type="match status" value="1"/>
</dbReference>
<evidence type="ECO:0000313" key="1">
    <source>
        <dbReference type="EMBL" id="KCW89688.1"/>
    </source>
</evidence>
<protein>
    <recommendedName>
        <fullName evidence="2">Elongin-A</fullName>
    </recommendedName>
</protein>
<dbReference type="Gene3D" id="6.10.250.3180">
    <property type="match status" value="1"/>
</dbReference>
<dbReference type="FunCoup" id="A0A059DFZ3">
    <property type="interactions" value="400"/>
</dbReference>
<dbReference type="PANTHER" id="PTHR47543">
    <property type="entry name" value="OS08G0169600 PROTEIN"/>
    <property type="match status" value="1"/>
</dbReference>
<sequence>MRSEVGSRRIGCEFGRNMLMKSEPPSLVDLCVRTVIDNLRYLGDVGGTDPQLLARILPHCTVDQLMHIEKSTKGRDLTPITDDLWKNFYEKEFGIRNTKLVNERMEDKGVSFRWSQLYEAKLKDIEQAQKKSLDRMKQRYKETDARKQSRQVRLCTKVPPSSNKRSFGGSYNVSYLKSNIMKKAKIEALKRLTPAALQHLNLLYVTCMSLDIFYFFGKKSLDIFGKAKHSFLLANPFFSFYTVQR</sequence>
<dbReference type="InterPro" id="IPR010684">
    <property type="entry name" value="RNA_pol_II_trans_fac_SIII_A"/>
</dbReference>
<name>A0A059DFZ3_EUCGR</name>
<reference evidence="1" key="1">
    <citation type="submission" date="2013-07" db="EMBL/GenBank/DDBJ databases">
        <title>The genome of Eucalyptus grandis.</title>
        <authorList>
            <person name="Schmutz J."/>
            <person name="Hayes R."/>
            <person name="Myburg A."/>
            <person name="Tuskan G."/>
            <person name="Grattapaglia D."/>
            <person name="Rokhsar D.S."/>
        </authorList>
    </citation>
    <scope>NUCLEOTIDE SEQUENCE</scope>
    <source>
        <tissue evidence="1">Leaf extractions</tissue>
    </source>
</reference>
<proteinExistence type="predicted"/>
<dbReference type="PANTHER" id="PTHR47543:SF2">
    <property type="entry name" value="RNA POLYMERASE II TRANSCRIPTION FACTOR SIII SUBUNIT A"/>
    <property type="match status" value="1"/>
</dbReference>
<dbReference type="Gramene" id="KCW89688">
    <property type="protein sequence ID" value="KCW89688"/>
    <property type="gene ID" value="EUGRSUZ_A01953"/>
</dbReference>
<gene>
    <name evidence="1" type="ORF">EUGRSUZ_A01953</name>
</gene>
<accession>A0A059DFZ3</accession>
<dbReference type="AlphaFoldDB" id="A0A059DFZ3"/>